<dbReference type="Proteomes" id="UP001205861">
    <property type="component" value="Unassembled WGS sequence"/>
</dbReference>
<keyword evidence="6" id="KW-1185">Reference proteome</keyword>
<dbReference type="RefSeq" id="WP_258855379.1">
    <property type="nucleotide sequence ID" value="NZ_JANUGV010000001.1"/>
</dbReference>
<dbReference type="Gene3D" id="2.40.10.500">
    <property type="match status" value="1"/>
</dbReference>
<feature type="region of interest" description="Disordered" evidence="3">
    <location>
        <begin position="364"/>
        <end position="384"/>
    </location>
</feature>
<gene>
    <name evidence="5" type="ORF">NX773_05835</name>
</gene>
<organism evidence="5 6">
    <name type="scientific">Massilia solisilvae</name>
    <dbReference type="NCBI Taxonomy" id="1811225"/>
    <lineage>
        <taxon>Bacteria</taxon>
        <taxon>Pseudomonadati</taxon>
        <taxon>Pseudomonadota</taxon>
        <taxon>Betaproteobacteria</taxon>
        <taxon>Burkholderiales</taxon>
        <taxon>Oxalobacteraceae</taxon>
        <taxon>Telluria group</taxon>
        <taxon>Massilia</taxon>
    </lineage>
</organism>
<dbReference type="PROSITE" id="PS51125">
    <property type="entry name" value="NHL"/>
    <property type="match status" value="3"/>
</dbReference>
<comment type="caution">
    <text evidence="5">The sequence shown here is derived from an EMBL/GenBank/DDBJ whole genome shotgun (WGS) entry which is preliminary data.</text>
</comment>
<feature type="compositionally biased region" description="Low complexity" evidence="3">
    <location>
        <begin position="364"/>
        <end position="375"/>
    </location>
</feature>
<dbReference type="SUPFAM" id="SSF101898">
    <property type="entry name" value="NHL repeat"/>
    <property type="match status" value="1"/>
</dbReference>
<feature type="repeat" description="NHL" evidence="2">
    <location>
        <begin position="165"/>
        <end position="207"/>
    </location>
</feature>
<reference evidence="5 6" key="1">
    <citation type="submission" date="2022-08" db="EMBL/GenBank/DDBJ databases">
        <title>Reclassification of Massilia species as members of the genera Telluria, Duganella, Pseudoduganella, Mokoshia gen. nov. and Zemynaea gen. nov. using orthogonal and non-orthogonal genome-based approaches.</title>
        <authorList>
            <person name="Bowman J.P."/>
        </authorList>
    </citation>
    <scope>NUCLEOTIDE SEQUENCE [LARGE SCALE GENOMIC DNA]</scope>
    <source>
        <strain evidence="5 6">JCM 31607</strain>
    </source>
</reference>
<protein>
    <submittedName>
        <fullName evidence="5">Gluconolaconase</fullName>
    </submittedName>
</protein>
<keyword evidence="4" id="KW-1133">Transmembrane helix</keyword>
<name>A0ABT2BGM7_9BURK</name>
<dbReference type="EMBL" id="JANUGV010000001">
    <property type="protein sequence ID" value="MCS0607678.1"/>
    <property type="molecule type" value="Genomic_DNA"/>
</dbReference>
<dbReference type="InterPro" id="IPR001258">
    <property type="entry name" value="NHL_repeat"/>
</dbReference>
<dbReference type="InterPro" id="IPR011055">
    <property type="entry name" value="Dup_hybrid_motif"/>
</dbReference>
<dbReference type="PANTHER" id="PTHR46388">
    <property type="entry name" value="NHL REPEAT-CONTAINING PROTEIN 2"/>
    <property type="match status" value="1"/>
</dbReference>
<dbReference type="Pfam" id="PF01436">
    <property type="entry name" value="NHL"/>
    <property type="match status" value="3"/>
</dbReference>
<evidence type="ECO:0000256" key="3">
    <source>
        <dbReference type="SAM" id="MobiDB-lite"/>
    </source>
</evidence>
<feature type="repeat" description="NHL" evidence="2">
    <location>
        <begin position="111"/>
        <end position="153"/>
    </location>
</feature>
<keyword evidence="1" id="KW-0677">Repeat</keyword>
<evidence type="ECO:0000313" key="6">
    <source>
        <dbReference type="Proteomes" id="UP001205861"/>
    </source>
</evidence>
<proteinExistence type="predicted"/>
<evidence type="ECO:0000256" key="2">
    <source>
        <dbReference type="PROSITE-ProRule" id="PRU00504"/>
    </source>
</evidence>
<dbReference type="InterPro" id="IPR011042">
    <property type="entry name" value="6-blade_b-propeller_TolB-like"/>
</dbReference>
<evidence type="ECO:0000256" key="1">
    <source>
        <dbReference type="ARBA" id="ARBA00022737"/>
    </source>
</evidence>
<feature type="transmembrane region" description="Helical" evidence="4">
    <location>
        <begin position="5"/>
        <end position="26"/>
    </location>
</feature>
<dbReference type="Gene3D" id="2.120.10.30">
    <property type="entry name" value="TolB, C-terminal domain"/>
    <property type="match status" value="2"/>
</dbReference>
<sequence>MNRKIIISGIGAILVALIGIFAYRAWQAPGPGQRALQAVLHPLGGRTRPDWQAYVSTLAGDGAAADSRFSDPFGVAVDANGAVFVADGGDSNRVERIGTDGAVTTIAGGREGFADGPGAQAAFNTPSALAFDSKGNLYVADTGNHAIRRIAPGGGVSTIAGNGTAGFADGKGDQARFNGPVGLAVDGAGNVFVADTYNDRIRRIAPDGSVTTVAGAGHPGQLDGPAGDAAFDTPTAIAVARDGTLYVADTGNNAIRKIGKDGMVSTFAAAPEDERRPILRRPVGLALARDGYLYVAASSGGRILQLAPDGACHALRHADAALASEYGSDGTVRLYGPRGLALQRDGSLLVADALALRIQRLGAARPDQPPAAQAAPPEPARTEPMPWPLAPQFGKHEVVGLMGEVRGSYDGENRDHFHAGLDVRADVGQPVLAVAPSKVTDPLANWGFGTLSEGIGVGALSYVHMRVGRDTRGRALDPRFDVQRDERGKAQRVRVRRGTRFAVGEVLGTVNGMAHVHLEYYPGGPHGNPLALPFVGISDSIAPHIDSVTLYDSGNHPLRARRGKRLLVPRSAGALQIVVDAYDQMDDNLARRRLGLYRLGYQLLDADGKPLAGFEQPLITQVYNRLPRSREAVKLLYAPQSGITVYGSKLTRFAYAITNTLRDGNVAPGSWNTDALAPGDYVLRIFAADFAGHSATTGRDLALTIE</sequence>
<dbReference type="PANTHER" id="PTHR46388:SF2">
    <property type="entry name" value="NHL REPEAT-CONTAINING PROTEIN 2"/>
    <property type="match status" value="1"/>
</dbReference>
<feature type="repeat" description="NHL" evidence="2">
    <location>
        <begin position="225"/>
        <end position="261"/>
    </location>
</feature>
<dbReference type="Gene3D" id="2.70.70.10">
    <property type="entry name" value="Glucose Permease (Domain IIA)"/>
    <property type="match status" value="1"/>
</dbReference>
<evidence type="ECO:0000256" key="4">
    <source>
        <dbReference type="SAM" id="Phobius"/>
    </source>
</evidence>
<keyword evidence="4" id="KW-0812">Transmembrane</keyword>
<evidence type="ECO:0000313" key="5">
    <source>
        <dbReference type="EMBL" id="MCS0607678.1"/>
    </source>
</evidence>
<keyword evidence="4" id="KW-0472">Membrane</keyword>
<dbReference type="CDD" id="cd14953">
    <property type="entry name" value="NHL_like_1"/>
    <property type="match status" value="1"/>
</dbReference>
<accession>A0ABT2BGM7</accession>